<keyword evidence="4" id="KW-1133">Transmembrane helix</keyword>
<dbReference type="Proteomes" id="UP001529510">
    <property type="component" value="Unassembled WGS sequence"/>
</dbReference>
<dbReference type="Pfam" id="PF04548">
    <property type="entry name" value="AIG1"/>
    <property type="match status" value="1"/>
</dbReference>
<dbReference type="InterPro" id="IPR006703">
    <property type="entry name" value="G_AIG1"/>
</dbReference>
<accession>A0ABD0MC25</accession>
<feature type="transmembrane region" description="Helical" evidence="4">
    <location>
        <begin position="230"/>
        <end position="249"/>
    </location>
</feature>
<keyword evidence="3" id="KW-0342">GTP-binding</keyword>
<keyword evidence="4" id="KW-0812">Transmembrane</keyword>
<comment type="caution">
    <text evidence="6">The sequence shown here is derived from an EMBL/GenBank/DDBJ whole genome shotgun (WGS) entry which is preliminary data.</text>
</comment>
<evidence type="ECO:0000256" key="3">
    <source>
        <dbReference type="ARBA" id="ARBA00023134"/>
    </source>
</evidence>
<dbReference type="InterPro" id="IPR027417">
    <property type="entry name" value="P-loop_NTPase"/>
</dbReference>
<evidence type="ECO:0000313" key="6">
    <source>
        <dbReference type="EMBL" id="KAL0147100.1"/>
    </source>
</evidence>
<feature type="non-terminal residue" evidence="6">
    <location>
        <position position="1"/>
    </location>
</feature>
<keyword evidence="7" id="KW-1185">Reference proteome</keyword>
<dbReference type="CDD" id="cd01852">
    <property type="entry name" value="AIG1"/>
    <property type="match status" value="1"/>
</dbReference>
<dbReference type="GO" id="GO:0005525">
    <property type="term" value="F:GTP binding"/>
    <property type="evidence" value="ECO:0007669"/>
    <property type="project" value="UniProtKB-KW"/>
</dbReference>
<dbReference type="Gene3D" id="3.40.50.300">
    <property type="entry name" value="P-loop containing nucleotide triphosphate hydrolases"/>
    <property type="match status" value="1"/>
</dbReference>
<reference evidence="6 7" key="1">
    <citation type="submission" date="2024-05" db="EMBL/GenBank/DDBJ databases">
        <title>Genome sequencing and assembly of Indian major carp, Cirrhinus mrigala (Hamilton, 1822).</title>
        <authorList>
            <person name="Mohindra V."/>
            <person name="Chowdhury L.M."/>
            <person name="Lal K."/>
            <person name="Jena J.K."/>
        </authorList>
    </citation>
    <scope>NUCLEOTIDE SEQUENCE [LARGE SCALE GENOMIC DNA]</scope>
    <source>
        <strain evidence="6">CM1030</strain>
        <tissue evidence="6">Blood</tissue>
    </source>
</reference>
<gene>
    <name evidence="6" type="ORF">M9458_057624</name>
</gene>
<keyword evidence="2" id="KW-0547">Nucleotide-binding</keyword>
<dbReference type="PANTHER" id="PTHR10903:SF188">
    <property type="entry name" value="GTPASE IMAP FAMILY MEMBER 2-LIKE-RELATED"/>
    <property type="match status" value="1"/>
</dbReference>
<organism evidence="6 7">
    <name type="scientific">Cirrhinus mrigala</name>
    <name type="common">Mrigala</name>
    <dbReference type="NCBI Taxonomy" id="683832"/>
    <lineage>
        <taxon>Eukaryota</taxon>
        <taxon>Metazoa</taxon>
        <taxon>Chordata</taxon>
        <taxon>Craniata</taxon>
        <taxon>Vertebrata</taxon>
        <taxon>Euteleostomi</taxon>
        <taxon>Actinopterygii</taxon>
        <taxon>Neopterygii</taxon>
        <taxon>Teleostei</taxon>
        <taxon>Ostariophysi</taxon>
        <taxon>Cypriniformes</taxon>
        <taxon>Cyprinidae</taxon>
        <taxon>Labeoninae</taxon>
        <taxon>Labeonini</taxon>
        <taxon>Cirrhinus</taxon>
    </lineage>
</organism>
<evidence type="ECO:0000313" key="7">
    <source>
        <dbReference type="Proteomes" id="UP001529510"/>
    </source>
</evidence>
<protein>
    <recommendedName>
        <fullName evidence="5">AIG1-type G domain-containing protein</fullName>
    </recommendedName>
</protein>
<dbReference type="AlphaFoldDB" id="A0ABD0MC25"/>
<dbReference type="SUPFAM" id="SSF52540">
    <property type="entry name" value="P-loop containing nucleoside triphosphate hydrolases"/>
    <property type="match status" value="1"/>
</dbReference>
<comment type="similarity">
    <text evidence="1">Belongs to the TRAFAC class TrmE-Era-EngA-EngB-Septin-like GTPase superfamily. AIG1/Toc34/Toc159-like paraseptin GTPase family. IAN subfamily.</text>
</comment>
<evidence type="ECO:0000256" key="4">
    <source>
        <dbReference type="SAM" id="Phobius"/>
    </source>
</evidence>
<evidence type="ECO:0000259" key="5">
    <source>
        <dbReference type="PROSITE" id="PS51720"/>
    </source>
</evidence>
<evidence type="ECO:0000256" key="1">
    <source>
        <dbReference type="ARBA" id="ARBA00008535"/>
    </source>
</evidence>
<evidence type="ECO:0000256" key="2">
    <source>
        <dbReference type="ARBA" id="ARBA00022741"/>
    </source>
</evidence>
<proteinExistence type="inferred from homology"/>
<feature type="domain" description="AIG1-type G" evidence="5">
    <location>
        <begin position="1"/>
        <end position="211"/>
    </location>
</feature>
<dbReference type="EMBL" id="JAMKFB020000831">
    <property type="protein sequence ID" value="KAL0147100.1"/>
    <property type="molecule type" value="Genomic_DNA"/>
</dbReference>
<dbReference type="PANTHER" id="PTHR10903">
    <property type="entry name" value="GTPASE, IMAP FAMILY MEMBER-RELATED"/>
    <property type="match status" value="1"/>
</dbReference>
<sequence>NLRIVLLGKTGSGKSATGNTILGRDTFYEDFNPESVTQDCEIQSARIGSRTVAVIDTPGLFDTCMGEKKDMKSDIMMTEERLKAEIAKCLEMSAPGPHVFLLVIRLDQRYTDEEKNTVKWVQQNFGEEASRYIFTLFTHADYLKSKTLKDHVEENEDLRQFVISCAGKYHSLENDNKKNKSQVTELLEKIDKMVESNAGKYYTRSVYTHVQRKLTYEKLTNGLYSNVGKILAFIVALVAVMVAIWFIMIKKEVEFEFDI</sequence>
<name>A0ABD0MC25_CIRMR</name>
<dbReference type="FunFam" id="3.40.50.300:FF:000366">
    <property type="entry name" value="GTPase, IMAP family member 2"/>
    <property type="match status" value="1"/>
</dbReference>
<dbReference type="PROSITE" id="PS51720">
    <property type="entry name" value="G_AIG1"/>
    <property type="match status" value="1"/>
</dbReference>
<keyword evidence="4" id="KW-0472">Membrane</keyword>
<dbReference type="InterPro" id="IPR045058">
    <property type="entry name" value="GIMA/IAN/Toc"/>
</dbReference>